<name>A0ABQ5JQA5_9EUKA</name>
<keyword evidence="2" id="KW-1185">Reference proteome</keyword>
<dbReference type="Proteomes" id="UP001057375">
    <property type="component" value="Unassembled WGS sequence"/>
</dbReference>
<evidence type="ECO:0000313" key="2">
    <source>
        <dbReference type="Proteomes" id="UP001057375"/>
    </source>
</evidence>
<organism evidence="1 2">
    <name type="scientific">Aduncisulcus paluster</name>
    <dbReference type="NCBI Taxonomy" id="2918883"/>
    <lineage>
        <taxon>Eukaryota</taxon>
        <taxon>Metamonada</taxon>
        <taxon>Carpediemonas-like organisms</taxon>
        <taxon>Aduncisulcus</taxon>
    </lineage>
</organism>
<protein>
    <submittedName>
        <fullName evidence="1">Uncharacterized protein</fullName>
    </submittedName>
</protein>
<dbReference type="EMBL" id="BQXS01005596">
    <property type="protein sequence ID" value="GKT13126.1"/>
    <property type="molecule type" value="Genomic_DNA"/>
</dbReference>
<feature type="non-terminal residue" evidence="1">
    <location>
        <position position="1"/>
    </location>
</feature>
<gene>
    <name evidence="1" type="ORF">ADUPG1_003938</name>
</gene>
<sequence>YIQAGVKIEDMTVLEVLPLKEAMNLTVESLERMENGLLVAKGADEEGMKSFVEIKPGTNDNFNMTELKAGDVIEVIPEIVMESYPMQIVPLRVKVIK</sequence>
<reference evidence="1" key="1">
    <citation type="submission" date="2022-03" db="EMBL/GenBank/DDBJ databases">
        <title>Draft genome sequence of Aduncisulcus paluster, a free-living microaerophilic Fornicata.</title>
        <authorList>
            <person name="Yuyama I."/>
            <person name="Kume K."/>
            <person name="Tamura T."/>
            <person name="Inagaki Y."/>
            <person name="Hashimoto T."/>
        </authorList>
    </citation>
    <scope>NUCLEOTIDE SEQUENCE</scope>
    <source>
        <strain evidence="1">NY0171</strain>
    </source>
</reference>
<accession>A0ABQ5JQA5</accession>
<comment type="caution">
    <text evidence="1">The sequence shown here is derived from an EMBL/GenBank/DDBJ whole genome shotgun (WGS) entry which is preliminary data.</text>
</comment>
<evidence type="ECO:0000313" key="1">
    <source>
        <dbReference type="EMBL" id="GKT13126.1"/>
    </source>
</evidence>
<proteinExistence type="predicted"/>